<accession>X1HID0</accession>
<evidence type="ECO:0000313" key="1">
    <source>
        <dbReference type="EMBL" id="GAH53574.1"/>
    </source>
</evidence>
<dbReference type="EMBL" id="BARU01016869">
    <property type="protein sequence ID" value="GAH53574.1"/>
    <property type="molecule type" value="Genomic_DNA"/>
</dbReference>
<gene>
    <name evidence="1" type="ORF">S03H2_28015</name>
</gene>
<sequence length="62" mass="7298">ELGVNQLSYLLNCDGFEALIEEILSQNNYKTTKNFRFSDKSELKYETSQKRYEIDVMINKKG</sequence>
<organism evidence="1">
    <name type="scientific">marine sediment metagenome</name>
    <dbReference type="NCBI Taxonomy" id="412755"/>
    <lineage>
        <taxon>unclassified sequences</taxon>
        <taxon>metagenomes</taxon>
        <taxon>ecological metagenomes</taxon>
    </lineage>
</organism>
<name>X1HID0_9ZZZZ</name>
<feature type="non-terminal residue" evidence="1">
    <location>
        <position position="1"/>
    </location>
</feature>
<proteinExistence type="predicted"/>
<dbReference type="AlphaFoldDB" id="X1HID0"/>
<protein>
    <submittedName>
        <fullName evidence="1">Uncharacterized protein</fullName>
    </submittedName>
</protein>
<comment type="caution">
    <text evidence="1">The sequence shown here is derived from an EMBL/GenBank/DDBJ whole genome shotgun (WGS) entry which is preliminary data.</text>
</comment>
<reference evidence="1" key="1">
    <citation type="journal article" date="2014" name="Front. Microbiol.">
        <title>High frequency of phylogenetically diverse reductive dehalogenase-homologous genes in deep subseafloor sedimentary metagenomes.</title>
        <authorList>
            <person name="Kawai M."/>
            <person name="Futagami T."/>
            <person name="Toyoda A."/>
            <person name="Takaki Y."/>
            <person name="Nishi S."/>
            <person name="Hori S."/>
            <person name="Arai W."/>
            <person name="Tsubouchi T."/>
            <person name="Morono Y."/>
            <person name="Uchiyama I."/>
            <person name="Ito T."/>
            <person name="Fujiyama A."/>
            <person name="Inagaki F."/>
            <person name="Takami H."/>
        </authorList>
    </citation>
    <scope>NUCLEOTIDE SEQUENCE</scope>
    <source>
        <strain evidence="1">Expedition CK06-06</strain>
    </source>
</reference>